<name>A0AAI9IIS1_9BURK</name>
<evidence type="ECO:0000259" key="1">
    <source>
        <dbReference type="PROSITE" id="PS50943"/>
    </source>
</evidence>
<dbReference type="Gene3D" id="1.10.260.40">
    <property type="entry name" value="lambda repressor-like DNA-binding domains"/>
    <property type="match status" value="1"/>
</dbReference>
<comment type="caution">
    <text evidence="2">The sequence shown here is derived from an EMBL/GenBank/DDBJ whole genome shotgun (WGS) entry which is preliminary data.</text>
</comment>
<protein>
    <submittedName>
        <fullName evidence="2">Transcription regulator protein</fullName>
    </submittedName>
</protein>
<accession>A0AAI9IIS1</accession>
<dbReference type="SMART" id="SM00530">
    <property type="entry name" value="HTH_XRE"/>
    <property type="match status" value="1"/>
</dbReference>
<reference evidence="2 3" key="1">
    <citation type="journal article" date="2013" name="Front. Microbiol.">
        <title>The genome of the endophytic bacterium H. frisingense GSF30(T) identifies diverse strategies in the Herbaspirillum genus to interact with plants.</title>
        <authorList>
            <person name="Straub D."/>
            <person name="Rothballer M."/>
            <person name="Hartmann A."/>
            <person name="Ludewig U."/>
        </authorList>
    </citation>
    <scope>NUCLEOTIDE SEQUENCE [LARGE SCALE GENOMIC DNA]</scope>
    <source>
        <strain evidence="2 3">GSF30</strain>
    </source>
</reference>
<dbReference type="PANTHER" id="PTHR40455">
    <property type="entry name" value="ANTITOXIN HIGA"/>
    <property type="match status" value="1"/>
</dbReference>
<evidence type="ECO:0000313" key="2">
    <source>
        <dbReference type="EMBL" id="EOA06825.1"/>
    </source>
</evidence>
<dbReference type="AlphaFoldDB" id="A0AAI9IIS1"/>
<dbReference type="InterPro" id="IPR010982">
    <property type="entry name" value="Lambda_DNA-bd_dom_sf"/>
</dbReference>
<dbReference type="EMBL" id="AEEC02000001">
    <property type="protein sequence ID" value="EOA06825.1"/>
    <property type="molecule type" value="Genomic_DNA"/>
</dbReference>
<dbReference type="InterPro" id="IPR039060">
    <property type="entry name" value="Antitox_HigA"/>
</dbReference>
<evidence type="ECO:0000313" key="3">
    <source>
        <dbReference type="Proteomes" id="UP000006772"/>
    </source>
</evidence>
<dbReference type="GO" id="GO:0006355">
    <property type="term" value="P:regulation of DNA-templated transcription"/>
    <property type="evidence" value="ECO:0007669"/>
    <property type="project" value="InterPro"/>
</dbReference>
<dbReference type="Proteomes" id="UP000006772">
    <property type="component" value="Unassembled WGS sequence"/>
</dbReference>
<gene>
    <name evidence="2" type="ORF">HFRIS_000895</name>
</gene>
<dbReference type="GO" id="GO:0001046">
    <property type="term" value="F:core promoter sequence-specific DNA binding"/>
    <property type="evidence" value="ECO:0007669"/>
    <property type="project" value="TreeGrafter"/>
</dbReference>
<dbReference type="PROSITE" id="PS50943">
    <property type="entry name" value="HTH_CROC1"/>
    <property type="match status" value="1"/>
</dbReference>
<feature type="domain" description="HTH cro/C1-type" evidence="1">
    <location>
        <begin position="61"/>
        <end position="114"/>
    </location>
</feature>
<dbReference type="SUPFAM" id="SSF47413">
    <property type="entry name" value="lambda repressor-like DNA-binding domains"/>
    <property type="match status" value="1"/>
</dbReference>
<organism evidence="2 3">
    <name type="scientific">Herbaspirillum frisingense GSF30</name>
    <dbReference type="NCBI Taxonomy" id="864073"/>
    <lineage>
        <taxon>Bacteria</taxon>
        <taxon>Pseudomonadati</taxon>
        <taxon>Pseudomonadota</taxon>
        <taxon>Betaproteobacteria</taxon>
        <taxon>Burkholderiales</taxon>
        <taxon>Oxalobacteraceae</taxon>
        <taxon>Herbaspirillum</taxon>
    </lineage>
</organism>
<dbReference type="PANTHER" id="PTHR40455:SF1">
    <property type="entry name" value="ANTITOXIN HIGA"/>
    <property type="match status" value="1"/>
</dbReference>
<sequence length="130" mass="14683">MQLKLIRTRKDYRAALAEAERLWDAPARSQQADQLDVLTLLIAHYERSHFAIGDPDPIDFLLHVMEARGLTRKDLEPYLGPRGRVSDILNRVRPMTLDMIRKLSAGLNLPADLLIQPYPVRSATGEPVSA</sequence>
<dbReference type="RefSeq" id="WP_006461307.1">
    <property type="nucleotide sequence ID" value="NZ_AEEC02000001.1"/>
</dbReference>
<proteinExistence type="predicted"/>
<dbReference type="InterPro" id="IPR001387">
    <property type="entry name" value="Cro/C1-type_HTH"/>
</dbReference>